<dbReference type="NCBIfam" id="TIGR01440">
    <property type="entry name" value="TIGR01440 family protein"/>
    <property type="match status" value="1"/>
</dbReference>
<dbReference type="STRING" id="474960.SAMN05216180_0420"/>
<dbReference type="InterPro" id="IPR028345">
    <property type="entry name" value="Antibiotic_NAT-like"/>
</dbReference>
<organism evidence="2 3">
    <name type="scientific">Hydrogenoanaerobacterium saccharovorans</name>
    <dbReference type="NCBI Taxonomy" id="474960"/>
    <lineage>
        <taxon>Bacteria</taxon>
        <taxon>Bacillati</taxon>
        <taxon>Bacillota</taxon>
        <taxon>Clostridia</taxon>
        <taxon>Eubacteriales</taxon>
        <taxon>Oscillospiraceae</taxon>
        <taxon>Hydrogenoanaerobacterium</taxon>
    </lineage>
</organism>
<evidence type="ECO:0000313" key="3">
    <source>
        <dbReference type="Proteomes" id="UP000199158"/>
    </source>
</evidence>
<dbReference type="Pfam" id="PF04260">
    <property type="entry name" value="DUF436"/>
    <property type="match status" value="1"/>
</dbReference>
<sequence length="183" mass="19649">MFDIIKQQSNDIVVELLQAAKLTANDIFVVGCSTSEVAGHNIGSFSSVDIANAIFAGIYPVLNEKGIFLAAQCCEHLNRTLIIEKQALKLYGLEQINVIPQPKAGGSFATIAYENFAEPVSVEKIKAHAGIDIGGTLIGMHLKNVAVPVRLSINKIGEANIICARTRPKFVGGIRAAYDENLL</sequence>
<keyword evidence="3" id="KW-1185">Reference proteome</keyword>
<dbReference type="SUPFAM" id="SSF110710">
    <property type="entry name" value="TTHA0583/YokD-like"/>
    <property type="match status" value="1"/>
</dbReference>
<accession>A0A1H7Z4Q1</accession>
<dbReference type="RefSeq" id="WP_092751164.1">
    <property type="nucleotide sequence ID" value="NZ_FOCG01000001.1"/>
</dbReference>
<protein>
    <recommendedName>
        <fullName evidence="1">UPF0340 protein SAMN05216180_0420</fullName>
    </recommendedName>
</protein>
<evidence type="ECO:0000313" key="2">
    <source>
        <dbReference type="EMBL" id="SEM52974.1"/>
    </source>
</evidence>
<dbReference type="InterPro" id="IPR006340">
    <property type="entry name" value="DUF436"/>
</dbReference>
<evidence type="ECO:0000256" key="1">
    <source>
        <dbReference type="HAMAP-Rule" id="MF_00800"/>
    </source>
</evidence>
<dbReference type="AlphaFoldDB" id="A0A1H7Z4Q1"/>
<dbReference type="OrthoDB" id="9803187at2"/>
<dbReference type="PIRSF" id="PIRSF007510">
    <property type="entry name" value="UCP007510"/>
    <property type="match status" value="1"/>
</dbReference>
<gene>
    <name evidence="2" type="ORF">SAMN05216180_0420</name>
</gene>
<reference evidence="2 3" key="1">
    <citation type="submission" date="2016-10" db="EMBL/GenBank/DDBJ databases">
        <authorList>
            <person name="de Groot N.N."/>
        </authorList>
    </citation>
    <scope>NUCLEOTIDE SEQUENCE [LARGE SCALE GENOMIC DNA]</scope>
    <source>
        <strain evidence="2 3">CGMCC 1.5070</strain>
    </source>
</reference>
<proteinExistence type="inferred from homology"/>
<dbReference type="Gene3D" id="3.40.50.10360">
    <property type="entry name" value="Hypothetical protein TT1679"/>
    <property type="match status" value="1"/>
</dbReference>
<dbReference type="EMBL" id="FOCG01000001">
    <property type="protein sequence ID" value="SEM52974.1"/>
    <property type="molecule type" value="Genomic_DNA"/>
</dbReference>
<name>A0A1H7Z4Q1_9FIRM</name>
<dbReference type="HAMAP" id="MF_00800">
    <property type="entry name" value="UPF0340"/>
    <property type="match status" value="1"/>
</dbReference>
<comment type="similarity">
    <text evidence="1">Belongs to the UPF0340 family.</text>
</comment>
<dbReference type="Proteomes" id="UP000199158">
    <property type="component" value="Unassembled WGS sequence"/>
</dbReference>